<keyword evidence="2" id="KW-1185">Reference proteome</keyword>
<dbReference type="AlphaFoldDB" id="A0AAQ3QE23"/>
<dbReference type="PANTHER" id="PTHR33108">
    <property type="entry name" value="OS01G0745000 PROTEIN"/>
    <property type="match status" value="1"/>
</dbReference>
<accession>A0AAQ3QE23</accession>
<name>A0AAQ3QE23_9LILI</name>
<gene>
    <name evidence="1" type="ORF">Cni_G13778</name>
</gene>
<protein>
    <recommendedName>
        <fullName evidence="3">DUF1677 family protein</fullName>
    </recommendedName>
</protein>
<evidence type="ECO:0000313" key="2">
    <source>
        <dbReference type="Proteomes" id="UP001327560"/>
    </source>
</evidence>
<reference evidence="1 2" key="1">
    <citation type="submission" date="2023-10" db="EMBL/GenBank/DDBJ databases">
        <title>Chromosome-scale genome assembly provides insights into flower coloration mechanisms of Canna indica.</title>
        <authorList>
            <person name="Li C."/>
        </authorList>
    </citation>
    <scope>NUCLEOTIDE SEQUENCE [LARGE SCALE GENOMIC DNA]</scope>
    <source>
        <tissue evidence="1">Flower</tissue>
    </source>
</reference>
<dbReference type="PANTHER" id="PTHR33108:SF2">
    <property type="entry name" value="OS03G0665700 PROTEIN"/>
    <property type="match status" value="1"/>
</dbReference>
<dbReference type="Pfam" id="PF07911">
    <property type="entry name" value="DUF1677"/>
    <property type="match status" value="1"/>
</dbReference>
<proteinExistence type="predicted"/>
<evidence type="ECO:0000313" key="1">
    <source>
        <dbReference type="EMBL" id="WOL05055.1"/>
    </source>
</evidence>
<dbReference type="InterPro" id="IPR012876">
    <property type="entry name" value="DUF1677_pln"/>
</dbReference>
<organism evidence="1 2">
    <name type="scientific">Canna indica</name>
    <name type="common">Indian-shot</name>
    <dbReference type="NCBI Taxonomy" id="4628"/>
    <lineage>
        <taxon>Eukaryota</taxon>
        <taxon>Viridiplantae</taxon>
        <taxon>Streptophyta</taxon>
        <taxon>Embryophyta</taxon>
        <taxon>Tracheophyta</taxon>
        <taxon>Spermatophyta</taxon>
        <taxon>Magnoliopsida</taxon>
        <taxon>Liliopsida</taxon>
        <taxon>Zingiberales</taxon>
        <taxon>Cannaceae</taxon>
        <taxon>Canna</taxon>
    </lineage>
</organism>
<sequence length="113" mass="12551">MDIESVKCECCGLREDCTKNYISSVKALFDGKWLCGLCSEVVKDESRKQRRKSTSGVEEAIKAHSSFCSESKLNPVVGVADGIRQILRRRSADFAKVDSAVLPKKYGRMEISS</sequence>
<evidence type="ECO:0008006" key="3">
    <source>
        <dbReference type="Google" id="ProtNLM"/>
    </source>
</evidence>
<dbReference type="EMBL" id="CP136893">
    <property type="protein sequence ID" value="WOL05055.1"/>
    <property type="molecule type" value="Genomic_DNA"/>
</dbReference>
<dbReference type="Proteomes" id="UP001327560">
    <property type="component" value="Chromosome 4"/>
</dbReference>